<dbReference type="Pfam" id="PF04055">
    <property type="entry name" value="Radical_SAM"/>
    <property type="match status" value="1"/>
</dbReference>
<dbReference type="CDD" id="cd01335">
    <property type="entry name" value="Radical_SAM"/>
    <property type="match status" value="1"/>
</dbReference>
<reference evidence="7 8" key="1">
    <citation type="submission" date="2016-10" db="EMBL/GenBank/DDBJ databases">
        <title>Silvanigrella aquatica sp. nov., isolated from a freshwater lake located in the Black Forest, Germany, description of Silvanigrellaceae fam. nov., Silvanigrellales ord. nov., reclassification of the order Bdellovibrionales in the class Oligoflexia, reclassification of the families Bacteriovoracaceae and Halobacteriovoraceae in the new order Bacteriovoracales ord. nov., and reclassification of the family Pseudobacteriovoracaceae in the order Oligoflexiales.</title>
        <authorList>
            <person name="Hahn M.W."/>
            <person name="Schmidt J."/>
            <person name="Koll U."/>
            <person name="Rohde M."/>
            <person name="Verbag S."/>
            <person name="Pitt A."/>
            <person name="Nakai R."/>
            <person name="Naganuma T."/>
            <person name="Lang E."/>
        </authorList>
    </citation>
    <scope>NUCLEOTIDE SEQUENCE [LARGE SCALE GENOMIC DNA]</scope>
    <source>
        <strain evidence="7 8">MWH-Nonnen-W8red</strain>
    </source>
</reference>
<dbReference type="InterPro" id="IPR013785">
    <property type="entry name" value="Aldolase_TIM"/>
</dbReference>
<evidence type="ECO:0000313" key="8">
    <source>
        <dbReference type="Proteomes" id="UP000184731"/>
    </source>
</evidence>
<dbReference type="InterPro" id="IPR007197">
    <property type="entry name" value="rSAM"/>
</dbReference>
<evidence type="ECO:0000256" key="2">
    <source>
        <dbReference type="ARBA" id="ARBA00022691"/>
    </source>
</evidence>
<feature type="domain" description="Radical SAM core" evidence="6">
    <location>
        <begin position="11"/>
        <end position="148"/>
    </location>
</feature>
<dbReference type="OrthoDB" id="9810775at2"/>
<protein>
    <recommendedName>
        <fullName evidence="6">Radical SAM core domain-containing protein</fullName>
    </recommendedName>
</protein>
<evidence type="ECO:0000256" key="1">
    <source>
        <dbReference type="ARBA" id="ARBA00001966"/>
    </source>
</evidence>
<evidence type="ECO:0000256" key="5">
    <source>
        <dbReference type="ARBA" id="ARBA00023014"/>
    </source>
</evidence>
<dbReference type="GO" id="GO:0051536">
    <property type="term" value="F:iron-sulfur cluster binding"/>
    <property type="evidence" value="ECO:0007669"/>
    <property type="project" value="UniProtKB-KW"/>
</dbReference>
<dbReference type="EMBL" id="CP017834">
    <property type="protein sequence ID" value="APJ03928.1"/>
    <property type="molecule type" value="Genomic_DNA"/>
</dbReference>
<dbReference type="KEGG" id="saqi:AXG55_08430"/>
<name>A0A1L4D156_9BACT</name>
<keyword evidence="4" id="KW-0408">Iron</keyword>
<evidence type="ECO:0000256" key="3">
    <source>
        <dbReference type="ARBA" id="ARBA00022723"/>
    </source>
</evidence>
<gene>
    <name evidence="7" type="ORF">AXG55_08430</name>
</gene>
<sequence>MLVLPHSLSLITTHHCTAACDHCCFSCSPKITTRIPKEKITSLINEAQRIPTMKLVCFTGGECFTLGNELDEHIAQATKFGLITRCITNGYWAISLEHARRRMKKAKESGLKEINFSTGTFHQKYVPIERILNGTLAAAEAGIFVVINMEICDQSDEIKNNIILKNEKLIELHNAKKILIQRTVWIESDGNASLSHPENRSRFNPSNKSACRTVLNVLSVTPTQDLIACCGLHLEKIDELHLGNLSNSSIMDVLKNTQDDLLKIWIHLDGVEEVYLQAQKEDPSISLPLSSTHPCETCLSLYKNKEAFSAIQKVVKRNEKEIMERYRNKITLQIFDRNVINNLSF</sequence>
<dbReference type="SUPFAM" id="SSF102114">
    <property type="entry name" value="Radical SAM enzymes"/>
    <property type="match status" value="1"/>
</dbReference>
<evidence type="ECO:0000259" key="6">
    <source>
        <dbReference type="Pfam" id="PF04055"/>
    </source>
</evidence>
<dbReference type="InterPro" id="IPR050377">
    <property type="entry name" value="Radical_SAM_PqqE_MftC-like"/>
</dbReference>
<comment type="cofactor">
    <cofactor evidence="1">
        <name>[4Fe-4S] cluster</name>
        <dbReference type="ChEBI" id="CHEBI:49883"/>
    </cofactor>
</comment>
<keyword evidence="5" id="KW-0411">Iron-sulfur</keyword>
<keyword evidence="3" id="KW-0479">Metal-binding</keyword>
<dbReference type="AlphaFoldDB" id="A0A1L4D156"/>
<dbReference type="RefSeq" id="WP_148697673.1">
    <property type="nucleotide sequence ID" value="NZ_CP017834.1"/>
</dbReference>
<dbReference type="STRING" id="1915309.AXG55_08430"/>
<dbReference type="PANTHER" id="PTHR11228:SF34">
    <property type="entry name" value="TUNGSTEN-CONTAINING ALDEHYDE FERREDOXIN OXIDOREDUCTASE COFACTOR MODIFYING PROTEIN"/>
    <property type="match status" value="1"/>
</dbReference>
<dbReference type="GO" id="GO:0003824">
    <property type="term" value="F:catalytic activity"/>
    <property type="evidence" value="ECO:0007669"/>
    <property type="project" value="InterPro"/>
</dbReference>
<organism evidence="7 8">
    <name type="scientific">Silvanigrella aquatica</name>
    <dbReference type="NCBI Taxonomy" id="1915309"/>
    <lineage>
        <taxon>Bacteria</taxon>
        <taxon>Pseudomonadati</taxon>
        <taxon>Bdellovibrionota</taxon>
        <taxon>Oligoflexia</taxon>
        <taxon>Silvanigrellales</taxon>
        <taxon>Silvanigrellaceae</taxon>
        <taxon>Silvanigrella</taxon>
    </lineage>
</organism>
<dbReference type="SFLD" id="SFLDS00029">
    <property type="entry name" value="Radical_SAM"/>
    <property type="match status" value="1"/>
</dbReference>
<dbReference type="Gene3D" id="3.20.20.70">
    <property type="entry name" value="Aldolase class I"/>
    <property type="match status" value="1"/>
</dbReference>
<accession>A0A1L4D156</accession>
<keyword evidence="8" id="KW-1185">Reference proteome</keyword>
<proteinExistence type="predicted"/>
<evidence type="ECO:0000313" key="7">
    <source>
        <dbReference type="EMBL" id="APJ03928.1"/>
    </source>
</evidence>
<evidence type="ECO:0000256" key="4">
    <source>
        <dbReference type="ARBA" id="ARBA00023004"/>
    </source>
</evidence>
<dbReference type="InterPro" id="IPR058240">
    <property type="entry name" value="rSAM_sf"/>
</dbReference>
<keyword evidence="2" id="KW-0949">S-adenosyl-L-methionine</keyword>
<dbReference type="GO" id="GO:0046872">
    <property type="term" value="F:metal ion binding"/>
    <property type="evidence" value="ECO:0007669"/>
    <property type="project" value="UniProtKB-KW"/>
</dbReference>
<dbReference type="Proteomes" id="UP000184731">
    <property type="component" value="Chromosome"/>
</dbReference>
<dbReference type="PANTHER" id="PTHR11228">
    <property type="entry name" value="RADICAL SAM DOMAIN PROTEIN"/>
    <property type="match status" value="1"/>
</dbReference>